<keyword evidence="4" id="KW-0411">Iron-sulfur</keyword>
<feature type="domain" description="Rieske" evidence="5">
    <location>
        <begin position="190"/>
        <end position="284"/>
    </location>
</feature>
<evidence type="ECO:0000313" key="6">
    <source>
        <dbReference type="EMBL" id="KNG92128.1"/>
    </source>
</evidence>
<reference evidence="6 7" key="1">
    <citation type="journal article" date="2015" name="Int. J. Syst. Evol. Microbiol.">
        <title>Aestuariivita atlantica sp. nov., isolated from deep sea sediment of the Atlantic Ocean.</title>
        <authorList>
            <person name="Li G."/>
            <person name="Lai Q."/>
            <person name="Du Y."/>
            <person name="Liu X."/>
            <person name="Sun F."/>
            <person name="Shao Z."/>
        </authorList>
    </citation>
    <scope>NUCLEOTIDE SEQUENCE [LARGE SCALE GENOMIC DNA]</scope>
    <source>
        <strain evidence="6 7">22II-S11-z3</strain>
    </source>
</reference>
<dbReference type="Pfam" id="PF01106">
    <property type="entry name" value="NifU"/>
    <property type="match status" value="1"/>
</dbReference>
<dbReference type="InterPro" id="IPR001075">
    <property type="entry name" value="NIF_FeS_clus_asmbl_NifU_C"/>
</dbReference>
<dbReference type="SUPFAM" id="SSF117916">
    <property type="entry name" value="Fe-S cluster assembly (FSCA) domain-like"/>
    <property type="match status" value="1"/>
</dbReference>
<comment type="caution">
    <text evidence="6">The sequence shown here is derived from an EMBL/GenBank/DDBJ whole genome shotgun (WGS) entry which is preliminary data.</text>
</comment>
<dbReference type="Gene3D" id="2.102.10.10">
    <property type="entry name" value="Rieske [2Fe-2S] iron-sulphur domain"/>
    <property type="match status" value="1"/>
</dbReference>
<proteinExistence type="predicted"/>
<sequence length="288" mass="31075">MADGGTETQERTLGEMLRDIEALTSLADTWDDAARKGAQARAEAIDALNAEAFRRLIRHLQSVAGMSEALRSAASDEVIYAVLRRHGILRPSLFERVDEALNSVRPMLASHGGDAELVSVDDTSAVVRFLGACDGCPASALTFYSGVKKAIQEQVPQIKEVKQAKGLGGGSSDQVHFTSPFAAYQNDGWSKAADLAEVPDGETKVFEVDGHSVFISRFGDRVTCFENACAHMGMAMDGGEIADGFITCPYHQFQYSLESGECLTAPEVQLQPHGVRVVGDHIEIRVTK</sequence>
<dbReference type="GO" id="GO:0051537">
    <property type="term" value="F:2 iron, 2 sulfur cluster binding"/>
    <property type="evidence" value="ECO:0007669"/>
    <property type="project" value="UniProtKB-KW"/>
</dbReference>
<dbReference type="OrthoDB" id="9794175at2"/>
<name>A0A0L1JL28_9RHOB</name>
<dbReference type="Gene3D" id="3.30.300.130">
    <property type="entry name" value="Fe-S cluster assembly (FSCA)"/>
    <property type="match status" value="1"/>
</dbReference>
<dbReference type="SUPFAM" id="SSF50022">
    <property type="entry name" value="ISP domain"/>
    <property type="match status" value="1"/>
</dbReference>
<dbReference type="InterPro" id="IPR017941">
    <property type="entry name" value="Rieske_2Fe-2S"/>
</dbReference>
<evidence type="ECO:0000259" key="5">
    <source>
        <dbReference type="PROSITE" id="PS51296"/>
    </source>
</evidence>
<dbReference type="InterPro" id="IPR034904">
    <property type="entry name" value="FSCA_dom_sf"/>
</dbReference>
<protein>
    <submittedName>
        <fullName evidence="6">Nitrogen fixation protein NifU</fullName>
    </submittedName>
</protein>
<keyword evidence="7" id="KW-1185">Reference proteome</keyword>
<organism evidence="6 7">
    <name type="scientific">Pseudaestuariivita atlantica</name>
    <dbReference type="NCBI Taxonomy" id="1317121"/>
    <lineage>
        <taxon>Bacteria</taxon>
        <taxon>Pseudomonadati</taxon>
        <taxon>Pseudomonadota</taxon>
        <taxon>Alphaproteobacteria</taxon>
        <taxon>Rhodobacterales</taxon>
        <taxon>Paracoccaceae</taxon>
        <taxon>Pseudaestuariivita</taxon>
    </lineage>
</organism>
<evidence type="ECO:0000256" key="1">
    <source>
        <dbReference type="ARBA" id="ARBA00022714"/>
    </source>
</evidence>
<dbReference type="RefSeq" id="WP_050532483.1">
    <property type="nucleotide sequence ID" value="NZ_AQQZ01000014.1"/>
</dbReference>
<dbReference type="GO" id="GO:0005506">
    <property type="term" value="F:iron ion binding"/>
    <property type="evidence" value="ECO:0007669"/>
    <property type="project" value="InterPro"/>
</dbReference>
<keyword evidence="1" id="KW-0001">2Fe-2S</keyword>
<accession>A0A0L1JL28</accession>
<dbReference type="Proteomes" id="UP000036938">
    <property type="component" value="Unassembled WGS sequence"/>
</dbReference>
<dbReference type="PROSITE" id="PS51296">
    <property type="entry name" value="RIESKE"/>
    <property type="match status" value="1"/>
</dbReference>
<evidence type="ECO:0000313" key="7">
    <source>
        <dbReference type="Proteomes" id="UP000036938"/>
    </source>
</evidence>
<keyword evidence="2" id="KW-0479">Metal-binding</keyword>
<dbReference type="AlphaFoldDB" id="A0A0L1JL28"/>
<keyword evidence="3" id="KW-0408">Iron</keyword>
<dbReference type="PANTHER" id="PTHR21496">
    <property type="entry name" value="FERREDOXIN-RELATED"/>
    <property type="match status" value="1"/>
</dbReference>
<evidence type="ECO:0000256" key="2">
    <source>
        <dbReference type="ARBA" id="ARBA00022723"/>
    </source>
</evidence>
<dbReference type="PANTHER" id="PTHR21496:SF23">
    <property type="entry name" value="3-PHENYLPROPIONATE_CINNAMIC ACID DIOXYGENASE FERREDOXIN SUBUNIT"/>
    <property type="match status" value="1"/>
</dbReference>
<dbReference type="STRING" id="1317121.ATO11_18885"/>
<gene>
    <name evidence="6" type="ORF">ATO11_18885</name>
</gene>
<dbReference type="EMBL" id="AQQZ01000014">
    <property type="protein sequence ID" value="KNG92128.1"/>
    <property type="molecule type" value="Genomic_DNA"/>
</dbReference>
<dbReference type="InterPro" id="IPR036922">
    <property type="entry name" value="Rieske_2Fe-2S_sf"/>
</dbReference>
<evidence type="ECO:0000256" key="3">
    <source>
        <dbReference type="ARBA" id="ARBA00023004"/>
    </source>
</evidence>
<dbReference type="CDD" id="cd03467">
    <property type="entry name" value="Rieske"/>
    <property type="match status" value="1"/>
</dbReference>
<evidence type="ECO:0000256" key="4">
    <source>
        <dbReference type="ARBA" id="ARBA00023014"/>
    </source>
</evidence>
<dbReference type="GO" id="GO:0016226">
    <property type="term" value="P:iron-sulfur cluster assembly"/>
    <property type="evidence" value="ECO:0007669"/>
    <property type="project" value="InterPro"/>
</dbReference>
<dbReference type="PATRIC" id="fig|1317121.7.peg.879"/>
<dbReference type="Pfam" id="PF00355">
    <property type="entry name" value="Rieske"/>
    <property type="match status" value="1"/>
</dbReference>